<dbReference type="PROSITE" id="PS51257">
    <property type="entry name" value="PROKAR_LIPOPROTEIN"/>
    <property type="match status" value="1"/>
</dbReference>
<dbReference type="SUPFAM" id="SSF51445">
    <property type="entry name" value="(Trans)glycosidases"/>
    <property type="match status" value="1"/>
</dbReference>
<dbReference type="RefSeq" id="WP_009283231.1">
    <property type="nucleotide sequence ID" value="NZ_CAIT01000007.1"/>
</dbReference>
<dbReference type="InterPro" id="IPR017853">
    <property type="entry name" value="GH"/>
</dbReference>
<feature type="domain" description="Glycosyl hydrolase family 13 catalytic" evidence="1">
    <location>
        <begin position="54"/>
        <end position="377"/>
    </location>
</feature>
<dbReference type="Proteomes" id="UP000009309">
    <property type="component" value="Unassembled WGS sequence"/>
</dbReference>
<dbReference type="Pfam" id="PF16657">
    <property type="entry name" value="Malt_amylase_C"/>
    <property type="match status" value="1"/>
</dbReference>
<name>I2GL79_9BACT</name>
<reference evidence="2 3" key="1">
    <citation type="journal article" date="2012" name="J. Bacteriol.">
        <title>Genome Sequence of the Filamentous Bacterium Fibrisoma limi BUZ 3T.</title>
        <authorList>
            <person name="Filippini M."/>
            <person name="Qi W."/>
            <person name="Jaenicke S."/>
            <person name="Goesmann A."/>
            <person name="Smits T.H."/>
            <person name="Bagheri H.C."/>
        </authorList>
    </citation>
    <scope>NUCLEOTIDE SEQUENCE [LARGE SCALE GENOMIC DNA]</scope>
    <source>
        <strain evidence="3">BUZ 3T</strain>
    </source>
</reference>
<dbReference type="PANTHER" id="PTHR47786">
    <property type="entry name" value="ALPHA-1,4-GLUCAN:MALTOSE-1-PHOSPHATE MALTOSYLTRANSFERASE"/>
    <property type="match status" value="1"/>
</dbReference>
<dbReference type="Gene3D" id="2.60.40.1180">
    <property type="entry name" value="Golgi alpha-mannosidase II"/>
    <property type="match status" value="1"/>
</dbReference>
<dbReference type="OrthoDB" id="9806009at2"/>
<dbReference type="CDD" id="cd11313">
    <property type="entry name" value="AmyAc_arch_bac_AmyA"/>
    <property type="match status" value="1"/>
</dbReference>
<comment type="caution">
    <text evidence="2">The sequence shown here is derived from an EMBL/GenBank/DDBJ whole genome shotgun (WGS) entry which is preliminary data.</text>
</comment>
<dbReference type="InterPro" id="IPR013780">
    <property type="entry name" value="Glyco_hydro_b"/>
</dbReference>
<evidence type="ECO:0000259" key="1">
    <source>
        <dbReference type="SMART" id="SM00642"/>
    </source>
</evidence>
<dbReference type="SUPFAM" id="SSF51011">
    <property type="entry name" value="Glycosyl hydrolase domain"/>
    <property type="match status" value="1"/>
</dbReference>
<dbReference type="eggNOG" id="COG0366">
    <property type="taxonomic scope" value="Bacteria"/>
</dbReference>
<organism evidence="2 3">
    <name type="scientific">Fibrisoma limi BUZ 3</name>
    <dbReference type="NCBI Taxonomy" id="1185876"/>
    <lineage>
        <taxon>Bacteria</taxon>
        <taxon>Pseudomonadati</taxon>
        <taxon>Bacteroidota</taxon>
        <taxon>Cytophagia</taxon>
        <taxon>Cytophagales</taxon>
        <taxon>Spirosomataceae</taxon>
        <taxon>Fibrisoma</taxon>
    </lineage>
</organism>
<dbReference type="PANTHER" id="PTHR47786:SF2">
    <property type="entry name" value="GLYCOSYL HYDROLASE FAMILY 13 CATALYTIC DOMAIN-CONTAINING PROTEIN"/>
    <property type="match status" value="1"/>
</dbReference>
<accession>I2GL79</accession>
<proteinExistence type="predicted"/>
<dbReference type="SMART" id="SM00642">
    <property type="entry name" value="Aamy"/>
    <property type="match status" value="1"/>
</dbReference>
<gene>
    <name evidence="2" type="ORF">BN8_03849</name>
</gene>
<dbReference type="Gene3D" id="3.20.20.80">
    <property type="entry name" value="Glycosidases"/>
    <property type="match status" value="1"/>
</dbReference>
<sequence length="468" mass="53654">MRKTYLAVALGATLLTTACRDTQKTQADAAVATTDSSGTPPPAPDWSHNATIYEVNTRQFSPEGNFKAVEKQLPRLKEMGVDIIWMMPIYPISEKNKKGSLGSPYAIADYTSVNPAYGTMNDFKALVRRAHELGLRVILDWVPNHTGWDHVWVREHPEWYTQVNGKMTAPIDPTTGKPTDWTDVVDLNYDNPNMRQAMIKAMQFWLRECDVDGFRCDVAGFVPNNFWAEARPALDKVKTVFMLSEWEDQPEQFKSCFNMNYGWTMHNMMKAIAKGARPATGIDSVREKNQKRFPRWYYQMLFTQNHDENTWNGTLTESFGPGADAFVVLTSTLEGMPLVYNGMEANLNKRLAFFEKDTIDWGNYPKSDFFKTLLTLKHRNRALWNGTAGGRAVKIPTDHDDKIYAFYRQKDSDRIAVLVNLSTQPQTFRLDGDGYEGIYTEVFSRQSMEIKPNMSFTLRPWEYRVLTN</sequence>
<evidence type="ECO:0000313" key="3">
    <source>
        <dbReference type="Proteomes" id="UP000009309"/>
    </source>
</evidence>
<protein>
    <submittedName>
        <fullName evidence="2">Alpha amylase catalytic region</fullName>
    </submittedName>
</protein>
<dbReference type="Pfam" id="PF00128">
    <property type="entry name" value="Alpha-amylase"/>
    <property type="match status" value="1"/>
</dbReference>
<dbReference type="EMBL" id="CAIT01000007">
    <property type="protein sequence ID" value="CCH54655.1"/>
    <property type="molecule type" value="Genomic_DNA"/>
</dbReference>
<keyword evidence="3" id="KW-1185">Reference proteome</keyword>
<dbReference type="GO" id="GO:0005975">
    <property type="term" value="P:carbohydrate metabolic process"/>
    <property type="evidence" value="ECO:0007669"/>
    <property type="project" value="InterPro"/>
</dbReference>
<dbReference type="STRING" id="1185876.BN8_03849"/>
<dbReference type="InterPro" id="IPR032091">
    <property type="entry name" value="Malt_amylase-like_C"/>
</dbReference>
<dbReference type="InterPro" id="IPR006047">
    <property type="entry name" value="GH13_cat_dom"/>
</dbReference>
<evidence type="ECO:0000313" key="2">
    <source>
        <dbReference type="EMBL" id="CCH54655.1"/>
    </source>
</evidence>
<dbReference type="AlphaFoldDB" id="I2GL79"/>